<dbReference type="PANTHER" id="PTHR43381:SF4">
    <property type="entry name" value="EUKARYOTIC TRANSLATION INITIATION FACTOR 5B"/>
    <property type="match status" value="1"/>
</dbReference>
<keyword evidence="1" id="KW-0547">Nucleotide-binding</keyword>
<dbReference type="GO" id="GO:0005525">
    <property type="term" value="F:GTP binding"/>
    <property type="evidence" value="ECO:0007669"/>
    <property type="project" value="UniProtKB-KW"/>
</dbReference>
<accession>A0A0A9XDY6</accession>
<dbReference type="InterPro" id="IPR009000">
    <property type="entry name" value="Transl_B-barrel_sf"/>
</dbReference>
<evidence type="ECO:0000256" key="2">
    <source>
        <dbReference type="ARBA" id="ARBA00023134"/>
    </source>
</evidence>
<evidence type="ECO:0000256" key="1">
    <source>
        <dbReference type="ARBA" id="ARBA00022741"/>
    </source>
</evidence>
<keyword evidence="4" id="KW-0648">Protein biosynthesis</keyword>
<dbReference type="SUPFAM" id="SSF50447">
    <property type="entry name" value="Translation proteins"/>
    <property type="match status" value="1"/>
</dbReference>
<proteinExistence type="predicted"/>
<protein>
    <submittedName>
        <fullName evidence="4">Eukaryotic translation initiation factor 5B</fullName>
    </submittedName>
</protein>
<dbReference type="EMBL" id="GBHO01025420">
    <property type="protein sequence ID" value="JAG18184.1"/>
    <property type="molecule type" value="Transcribed_RNA"/>
</dbReference>
<keyword evidence="2" id="KW-0342">GTP-binding</keyword>
<dbReference type="InterPro" id="IPR015760">
    <property type="entry name" value="TIF_IF2"/>
</dbReference>
<dbReference type="GO" id="GO:0005739">
    <property type="term" value="C:mitochondrion"/>
    <property type="evidence" value="ECO:0007669"/>
    <property type="project" value="TreeGrafter"/>
</dbReference>
<dbReference type="GO" id="GO:0003743">
    <property type="term" value="F:translation initiation factor activity"/>
    <property type="evidence" value="ECO:0007669"/>
    <property type="project" value="UniProtKB-KW"/>
</dbReference>
<dbReference type="PANTHER" id="PTHR43381">
    <property type="entry name" value="TRANSLATION INITIATION FACTOR IF-2-RELATED"/>
    <property type="match status" value="1"/>
</dbReference>
<sequence>MKEIAKAAMKPIFPVVLHPLGKNYVFHNRDPLVLGVRIINGTLRVGTPLYIPQLDNLDLGTVSSIRKDNKEVKEARKNDEISICINQQHLEHQPTFGRQFTEVNDIFSHMTRNSIEHLKEYYSDDLSEVDHK</sequence>
<dbReference type="Gene3D" id="2.40.30.10">
    <property type="entry name" value="Translation factors"/>
    <property type="match status" value="1"/>
</dbReference>
<dbReference type="Pfam" id="PF14578">
    <property type="entry name" value="GTP_EFTU_D4"/>
    <property type="match status" value="1"/>
</dbReference>
<keyword evidence="4" id="KW-0396">Initiation factor</keyword>
<dbReference type="InterPro" id="IPR029459">
    <property type="entry name" value="EFTU-type"/>
</dbReference>
<gene>
    <name evidence="4" type="primary">eif5b</name>
    <name evidence="4" type="ORF">CM83_16209</name>
</gene>
<evidence type="ECO:0000259" key="3">
    <source>
        <dbReference type="Pfam" id="PF14578"/>
    </source>
</evidence>
<feature type="domain" description="Elongation factor Tu-type" evidence="3">
    <location>
        <begin position="23"/>
        <end position="89"/>
    </location>
</feature>
<reference evidence="4" key="1">
    <citation type="journal article" date="2014" name="PLoS ONE">
        <title>Transcriptome-Based Identification of ABC Transporters in the Western Tarnished Plant Bug Lygus hesperus.</title>
        <authorList>
            <person name="Hull J.J."/>
            <person name="Chaney K."/>
            <person name="Geib S.M."/>
            <person name="Fabrick J.A."/>
            <person name="Brent C.S."/>
            <person name="Walsh D."/>
            <person name="Lavine L.C."/>
        </authorList>
    </citation>
    <scope>NUCLEOTIDE SEQUENCE</scope>
</reference>
<organism evidence="4">
    <name type="scientific">Lygus hesperus</name>
    <name type="common">Western plant bug</name>
    <dbReference type="NCBI Taxonomy" id="30085"/>
    <lineage>
        <taxon>Eukaryota</taxon>
        <taxon>Metazoa</taxon>
        <taxon>Ecdysozoa</taxon>
        <taxon>Arthropoda</taxon>
        <taxon>Hexapoda</taxon>
        <taxon>Insecta</taxon>
        <taxon>Pterygota</taxon>
        <taxon>Neoptera</taxon>
        <taxon>Paraneoptera</taxon>
        <taxon>Hemiptera</taxon>
        <taxon>Heteroptera</taxon>
        <taxon>Panheteroptera</taxon>
        <taxon>Cimicomorpha</taxon>
        <taxon>Miridae</taxon>
        <taxon>Mirini</taxon>
        <taxon>Lygus</taxon>
    </lineage>
</organism>
<name>A0A0A9XDY6_LYGHE</name>
<dbReference type="AlphaFoldDB" id="A0A0A9XDY6"/>
<evidence type="ECO:0000313" key="4">
    <source>
        <dbReference type="EMBL" id="JAG18184.1"/>
    </source>
</evidence>
<reference evidence="4" key="2">
    <citation type="submission" date="2014-07" db="EMBL/GenBank/DDBJ databases">
        <authorList>
            <person name="Hull J."/>
        </authorList>
    </citation>
    <scope>NUCLEOTIDE SEQUENCE</scope>
</reference>